<name>A0A5N6K816_MONLA</name>
<evidence type="ECO:0000313" key="2">
    <source>
        <dbReference type="EMBL" id="KAB8298890.1"/>
    </source>
</evidence>
<accession>A0A5N6K816</accession>
<dbReference type="SUPFAM" id="SSF50129">
    <property type="entry name" value="GroES-like"/>
    <property type="match status" value="1"/>
</dbReference>
<dbReference type="InterPro" id="IPR013154">
    <property type="entry name" value="ADH-like_N"/>
</dbReference>
<dbReference type="Gene3D" id="3.90.180.10">
    <property type="entry name" value="Medium-chain alcohol dehydrogenases, catalytic domain"/>
    <property type="match status" value="1"/>
</dbReference>
<dbReference type="Pfam" id="PF08240">
    <property type="entry name" value="ADH_N"/>
    <property type="match status" value="1"/>
</dbReference>
<protein>
    <recommendedName>
        <fullName evidence="1">Alcohol dehydrogenase-like N-terminal domain-containing protein</fullName>
    </recommendedName>
</protein>
<keyword evidence="3" id="KW-1185">Reference proteome</keyword>
<sequence length="162" mass="17619">MSNQRALVLNSKAQPLPLETVPIPTAGPGSVVARILGTLILSYLRSILNGSLPYPMALPIIPGGSSIRRIESVGPDTVSLQPGQLVYCDITVRARDNRDLAILMGLHGGAPIKLMLDEWRNGTFSEYTKFPTENVFALDESILFEKFGYNIDDLCAISSESE</sequence>
<dbReference type="InterPro" id="IPR011032">
    <property type="entry name" value="GroES-like_sf"/>
</dbReference>
<dbReference type="EMBL" id="VIGI01000006">
    <property type="protein sequence ID" value="KAB8298890.1"/>
    <property type="molecule type" value="Genomic_DNA"/>
</dbReference>
<reference evidence="2 3" key="1">
    <citation type="submission" date="2019-06" db="EMBL/GenBank/DDBJ databases">
        <title>Genome Sequence of the Brown Rot Fungal Pathogen Monilinia laxa.</title>
        <authorList>
            <person name="De Miccolis Angelini R.M."/>
            <person name="Landi L."/>
            <person name="Abate D."/>
            <person name="Pollastro S."/>
            <person name="Romanazzi G."/>
            <person name="Faretra F."/>
        </authorList>
    </citation>
    <scope>NUCLEOTIDE SEQUENCE [LARGE SCALE GENOMIC DNA]</scope>
    <source>
        <strain evidence="2 3">Mlax316</strain>
    </source>
</reference>
<dbReference type="AlphaFoldDB" id="A0A5N6K816"/>
<evidence type="ECO:0000313" key="3">
    <source>
        <dbReference type="Proteomes" id="UP000326757"/>
    </source>
</evidence>
<proteinExistence type="predicted"/>
<dbReference type="OrthoDB" id="5407715at2759"/>
<gene>
    <name evidence="2" type="ORF">EYC80_001048</name>
</gene>
<organism evidence="2 3">
    <name type="scientific">Monilinia laxa</name>
    <name type="common">Brown rot fungus</name>
    <name type="synonym">Sclerotinia laxa</name>
    <dbReference type="NCBI Taxonomy" id="61186"/>
    <lineage>
        <taxon>Eukaryota</taxon>
        <taxon>Fungi</taxon>
        <taxon>Dikarya</taxon>
        <taxon>Ascomycota</taxon>
        <taxon>Pezizomycotina</taxon>
        <taxon>Leotiomycetes</taxon>
        <taxon>Helotiales</taxon>
        <taxon>Sclerotiniaceae</taxon>
        <taxon>Monilinia</taxon>
    </lineage>
</organism>
<dbReference type="Proteomes" id="UP000326757">
    <property type="component" value="Unassembled WGS sequence"/>
</dbReference>
<comment type="caution">
    <text evidence="2">The sequence shown here is derived from an EMBL/GenBank/DDBJ whole genome shotgun (WGS) entry which is preliminary data.</text>
</comment>
<feature type="domain" description="Alcohol dehydrogenase-like N-terminal" evidence="1">
    <location>
        <begin position="47"/>
        <end position="138"/>
    </location>
</feature>
<evidence type="ECO:0000259" key="1">
    <source>
        <dbReference type="Pfam" id="PF08240"/>
    </source>
</evidence>